<reference evidence="5" key="2">
    <citation type="submission" date="2021-01" db="UniProtKB">
        <authorList>
            <consortium name="EnsemblPlants"/>
        </authorList>
    </citation>
    <scope>IDENTIFICATION</scope>
</reference>
<dbReference type="Pfam" id="PF03492">
    <property type="entry name" value="Methyltransf_7"/>
    <property type="match status" value="1"/>
</dbReference>
<dbReference type="GO" id="GO:0046872">
    <property type="term" value="F:metal ion binding"/>
    <property type="evidence" value="ECO:0007669"/>
    <property type="project" value="UniProtKB-KW"/>
</dbReference>
<accession>A0A7N2RC51</accession>
<dbReference type="AlphaFoldDB" id="A0A7N2RC51"/>
<protein>
    <recommendedName>
        <fullName evidence="7">S-adenosylmethionine-dependent methyltransferase</fullName>
    </recommendedName>
</protein>
<dbReference type="InParanoid" id="A0A7N2RC51"/>
<reference evidence="5 6" key="1">
    <citation type="journal article" date="2016" name="G3 (Bethesda)">
        <title>First Draft Assembly and Annotation of the Genome of a California Endemic Oak Quercus lobata Nee (Fagaceae).</title>
        <authorList>
            <person name="Sork V.L."/>
            <person name="Fitz-Gibbon S.T."/>
            <person name="Puiu D."/>
            <person name="Crepeau M."/>
            <person name="Gugger P.F."/>
            <person name="Sherman R."/>
            <person name="Stevens K."/>
            <person name="Langley C.H."/>
            <person name="Pellegrini M."/>
            <person name="Salzberg S.L."/>
        </authorList>
    </citation>
    <scope>NUCLEOTIDE SEQUENCE [LARGE SCALE GENOMIC DNA]</scope>
    <source>
        <strain evidence="5 6">cv. SW786</strain>
    </source>
</reference>
<keyword evidence="1" id="KW-0489">Methyltransferase</keyword>
<dbReference type="OMA" id="QCNNSIE"/>
<dbReference type="SUPFAM" id="SSF53335">
    <property type="entry name" value="S-adenosyl-L-methionine-dependent methyltransferases"/>
    <property type="match status" value="1"/>
</dbReference>
<dbReference type="EMBL" id="LRBV02000010">
    <property type="status" value="NOT_ANNOTATED_CDS"/>
    <property type="molecule type" value="Genomic_DNA"/>
</dbReference>
<dbReference type="GO" id="GO:0032259">
    <property type="term" value="P:methylation"/>
    <property type="evidence" value="ECO:0007669"/>
    <property type="project" value="UniProtKB-KW"/>
</dbReference>
<keyword evidence="6" id="KW-1185">Reference proteome</keyword>
<keyword evidence="3" id="KW-0479">Metal-binding</keyword>
<evidence type="ECO:0000256" key="3">
    <source>
        <dbReference type="ARBA" id="ARBA00022723"/>
    </source>
</evidence>
<evidence type="ECO:0008006" key="7">
    <source>
        <dbReference type="Google" id="ProtNLM"/>
    </source>
</evidence>
<dbReference type="GO" id="GO:0008168">
    <property type="term" value="F:methyltransferase activity"/>
    <property type="evidence" value="ECO:0007669"/>
    <property type="project" value="UniProtKB-KW"/>
</dbReference>
<proteinExistence type="predicted"/>
<dbReference type="Proteomes" id="UP000594261">
    <property type="component" value="Chromosome 10"/>
</dbReference>
<dbReference type="InterPro" id="IPR042086">
    <property type="entry name" value="MeTrfase_capping"/>
</dbReference>
<sequence length="448" mass="50333">MNNYGGCTGQLDLKSKFTVTYKHVTEELWENYHFVGNTGRVTVFTTRPYSEAFTTQRLDHTDFPLYTAQKADYEPLLYCGFCNLFDRYLQRLLPDAPEQLLKSRPAHKPPLQIWLLFRTRGAADAAKEHINEAIAEKLDIQNFSSSNTFRVTDLGCSVGPNTILAMQNIVDAVELKYQSQGHNTPEFQVFFNDHASNDFNTLFTSLPPHRKYYAAAVPGSFYSRLFPNASLHFVFSSYALQCLSQVPKEVLDKSSPAWNKGRIHYSNASDKVVQSYAAQYAKDMECFLNARAQEVVYGGFIVIIIPGRPNGLPHSQAIANMVGEILGSCLLDMAKKGTISEEKVDTFNLPTYFASPQEVEAIVERNGCFRLERMEILPQAIPSGNFSRGKVTSSQIRAGMEGMFKEHFGEEIIDELFDALHKKLDESSIFESGNGSTLFALLNRIATV</sequence>
<evidence type="ECO:0000256" key="4">
    <source>
        <dbReference type="ARBA" id="ARBA00022842"/>
    </source>
</evidence>
<evidence type="ECO:0000313" key="6">
    <source>
        <dbReference type="Proteomes" id="UP000594261"/>
    </source>
</evidence>
<keyword evidence="2" id="KW-0808">Transferase</keyword>
<evidence type="ECO:0000256" key="2">
    <source>
        <dbReference type="ARBA" id="ARBA00022679"/>
    </source>
</evidence>
<dbReference type="Gene3D" id="3.40.50.150">
    <property type="entry name" value="Vaccinia Virus protein VP39"/>
    <property type="match status" value="1"/>
</dbReference>
<dbReference type="Gramene" id="QL10p027335:mrna">
    <property type="protein sequence ID" value="QL10p027335:mrna"/>
    <property type="gene ID" value="QL10p027335"/>
</dbReference>
<dbReference type="EnsemblPlants" id="QL10p027335:mrna">
    <property type="protein sequence ID" value="QL10p027335:mrna"/>
    <property type="gene ID" value="QL10p027335"/>
</dbReference>
<dbReference type="FunCoup" id="A0A7N2RC51">
    <property type="interactions" value="97"/>
</dbReference>
<name>A0A7N2RC51_QUELO</name>
<dbReference type="InterPro" id="IPR005299">
    <property type="entry name" value="MeTrfase_7"/>
</dbReference>
<organism evidence="5 6">
    <name type="scientific">Quercus lobata</name>
    <name type="common">Valley oak</name>
    <dbReference type="NCBI Taxonomy" id="97700"/>
    <lineage>
        <taxon>Eukaryota</taxon>
        <taxon>Viridiplantae</taxon>
        <taxon>Streptophyta</taxon>
        <taxon>Embryophyta</taxon>
        <taxon>Tracheophyta</taxon>
        <taxon>Spermatophyta</taxon>
        <taxon>Magnoliopsida</taxon>
        <taxon>eudicotyledons</taxon>
        <taxon>Gunneridae</taxon>
        <taxon>Pentapetalae</taxon>
        <taxon>rosids</taxon>
        <taxon>fabids</taxon>
        <taxon>Fagales</taxon>
        <taxon>Fagaceae</taxon>
        <taxon>Quercus</taxon>
    </lineage>
</organism>
<dbReference type="InterPro" id="IPR029063">
    <property type="entry name" value="SAM-dependent_MTases_sf"/>
</dbReference>
<evidence type="ECO:0000313" key="5">
    <source>
        <dbReference type="EnsemblPlants" id="QL10p027335:mrna"/>
    </source>
</evidence>
<keyword evidence="4" id="KW-0460">Magnesium</keyword>
<dbReference type="Gene3D" id="1.10.1200.270">
    <property type="entry name" value="Methyltransferase, alpha-helical capping domain"/>
    <property type="match status" value="1"/>
</dbReference>
<dbReference type="PANTHER" id="PTHR31009">
    <property type="entry name" value="S-ADENOSYL-L-METHIONINE:CARBOXYL METHYLTRANSFERASE FAMILY PROTEIN"/>
    <property type="match status" value="1"/>
</dbReference>
<evidence type="ECO:0000256" key="1">
    <source>
        <dbReference type="ARBA" id="ARBA00022603"/>
    </source>
</evidence>